<evidence type="ECO:0000313" key="2">
    <source>
        <dbReference type="EMBL" id="AHJ14363.1"/>
    </source>
</evidence>
<accession>A0AA86DZG7</accession>
<sequence>MARIDILSDLHLDAYFPHTPKVKKEAVKDIFDPIFLVNRTSVGDVLIIAGDIGHYNEQNIEILRIFRQEYYQNIVCVLGNHDYYLNSKDEQEKYQKSSFARVEEMRALINAEEGMYCLNGAVVEIDGIRFGGVDSSYNNAYLKVYFPISDNPRSNNEYWKMNMPDHKMMFGIKKYNQLYKLSLPLLEAVYKDCDVMITHVNPSFLHQHLSPSWQNNRSSMFYSFDGHRFLEGGSMKYWLFGHTHNRLEYEHYGVTCICNPLGYPPEEDYNKMAVTLRSIEL</sequence>
<dbReference type="InterPro" id="IPR029052">
    <property type="entry name" value="Metallo-depent_PP-like"/>
</dbReference>
<dbReference type="SUPFAM" id="SSF56300">
    <property type="entry name" value="Metallo-dependent phosphatases"/>
    <property type="match status" value="1"/>
</dbReference>
<dbReference type="AlphaFoldDB" id="A0AA86DZG7"/>
<dbReference type="GO" id="GO:0016787">
    <property type="term" value="F:hydrolase activity"/>
    <property type="evidence" value="ECO:0007669"/>
    <property type="project" value="InterPro"/>
</dbReference>
<dbReference type="InterPro" id="IPR004843">
    <property type="entry name" value="Calcineurin-like_PHP"/>
</dbReference>
<evidence type="ECO:0000313" key="3">
    <source>
        <dbReference type="Proteomes" id="UP000019322"/>
    </source>
</evidence>
<dbReference type="EMBL" id="CP007201">
    <property type="protein sequence ID" value="AHJ14363.1"/>
    <property type="molecule type" value="Genomic_DNA"/>
</dbReference>
<dbReference type="PANTHER" id="PTHR37844">
    <property type="entry name" value="SER/THR PROTEIN PHOSPHATASE SUPERFAMILY (AFU_ORTHOLOGUE AFUA_1G14840)"/>
    <property type="match status" value="1"/>
</dbReference>
<reference evidence="2 3" key="1">
    <citation type="journal article" date="2014" name="Environ. Microbiol.">
        <title>Insights into organohalide respiration and the versatile catabolism of Sulfurospirillum multivorans gained from comparative genomics and physiological studies.</title>
        <authorList>
            <person name="Goris T."/>
            <person name="Schubert T."/>
            <person name="Gadkari J."/>
            <person name="Wubet T."/>
            <person name="Tarkka M."/>
            <person name="Buscot F."/>
            <person name="Adrian L."/>
            <person name="Diekert G."/>
        </authorList>
    </citation>
    <scope>NUCLEOTIDE SEQUENCE [LARGE SCALE GENOMIC DNA]</scope>
    <source>
        <strain evidence="3">DM 12446 / JCM 15788 / NBRC 109480</strain>
    </source>
</reference>
<evidence type="ECO:0000259" key="1">
    <source>
        <dbReference type="Pfam" id="PF00149"/>
    </source>
</evidence>
<feature type="domain" description="Calcineurin-like phosphoesterase" evidence="1">
    <location>
        <begin position="3"/>
        <end position="245"/>
    </location>
</feature>
<dbReference type="Gene3D" id="3.60.21.10">
    <property type="match status" value="1"/>
</dbReference>
<organism evidence="2 3">
    <name type="scientific">Sulfurospirillum multivorans (strain DM 12446 / JCM 15788 / NBRC 109480)</name>
    <dbReference type="NCBI Taxonomy" id="1150621"/>
    <lineage>
        <taxon>Bacteria</taxon>
        <taxon>Pseudomonadati</taxon>
        <taxon>Campylobacterota</taxon>
        <taxon>Epsilonproteobacteria</taxon>
        <taxon>Campylobacterales</taxon>
        <taxon>Sulfurospirillaceae</taxon>
        <taxon>Sulfurospirillum</taxon>
    </lineage>
</organism>
<dbReference type="KEGG" id="smul:SMUL_3137"/>
<dbReference type="Pfam" id="PF00149">
    <property type="entry name" value="Metallophos"/>
    <property type="match status" value="1"/>
</dbReference>
<proteinExistence type="predicted"/>
<gene>
    <name evidence="2" type="ORF">SMUL_3137</name>
</gene>
<dbReference type="RefSeq" id="WP_025346190.1">
    <property type="nucleotide sequence ID" value="NZ_CP007201.1"/>
</dbReference>
<dbReference type="Proteomes" id="UP000019322">
    <property type="component" value="Chromosome"/>
</dbReference>
<name>A0AA86DZG7_SULMK</name>
<protein>
    <submittedName>
        <fullName evidence="2">Metallophosphoesterase</fullName>
    </submittedName>
</protein>
<dbReference type="PANTHER" id="PTHR37844:SF1">
    <property type="entry name" value="CALCINEURIN-LIKE PHOSPHOESTERASE DOMAIN-CONTAINING PROTEIN"/>
    <property type="match status" value="1"/>
</dbReference>